<dbReference type="OrthoDB" id="10645391at2759"/>
<feature type="region of interest" description="Disordered" evidence="1">
    <location>
        <begin position="1"/>
        <end position="208"/>
    </location>
</feature>
<reference evidence="2 3" key="2">
    <citation type="submission" date="2018-11" db="EMBL/GenBank/DDBJ databases">
        <authorList>
            <consortium name="Pathogen Informatics"/>
        </authorList>
    </citation>
    <scope>NUCLEOTIDE SEQUENCE [LARGE SCALE GENOMIC DNA]</scope>
</reference>
<reference evidence="4" key="1">
    <citation type="submission" date="2017-02" db="UniProtKB">
        <authorList>
            <consortium name="WormBaseParasite"/>
        </authorList>
    </citation>
    <scope>IDENTIFICATION</scope>
</reference>
<feature type="compositionally biased region" description="Polar residues" evidence="1">
    <location>
        <begin position="172"/>
        <end position="181"/>
    </location>
</feature>
<feature type="compositionally biased region" description="Basic and acidic residues" evidence="1">
    <location>
        <begin position="153"/>
        <end position="171"/>
    </location>
</feature>
<dbReference type="Proteomes" id="UP000282613">
    <property type="component" value="Unassembled WGS sequence"/>
</dbReference>
<feature type="region of interest" description="Disordered" evidence="1">
    <location>
        <begin position="220"/>
        <end position="273"/>
    </location>
</feature>
<feature type="compositionally biased region" description="Polar residues" evidence="1">
    <location>
        <begin position="37"/>
        <end position="61"/>
    </location>
</feature>
<evidence type="ECO:0000313" key="2">
    <source>
        <dbReference type="EMBL" id="VDK26003.1"/>
    </source>
</evidence>
<protein>
    <submittedName>
        <fullName evidence="4">RNF111_N domain-containing protein</fullName>
    </submittedName>
</protein>
<feature type="compositionally biased region" description="Low complexity" evidence="1">
    <location>
        <begin position="236"/>
        <end position="246"/>
    </location>
</feature>
<feature type="compositionally biased region" description="Basic and acidic residues" evidence="1">
    <location>
        <begin position="18"/>
        <end position="30"/>
    </location>
</feature>
<sequence>MSLTGMNDPSDASGVLESTRESSLVERPESPHLSVISEASTDESALEKQNSIDGKLQNTPLEVSGVEGHDDYSEWKTVTPKKTRSRRNGKAERKRQEEDGETKGLPYSLPESSIHPENGNEHAVLTPTQTSCGVEDGNQGTQPQEGDSEEDTDKTISETEPSEVRERENESAKSSQVSVKSLSHPVGDFTTEVVGKEPSILEDSGNSALMRDVQPLWTQLKSQRSPIAETVDVDGSQKNSEQNESQGSEEGECNTTPTPSECQVSRVSNDTQC</sequence>
<name>A0A0R3VZ87_TAEAS</name>
<feature type="compositionally biased region" description="Polar residues" evidence="1">
    <location>
        <begin position="126"/>
        <end position="145"/>
    </location>
</feature>
<organism evidence="4">
    <name type="scientific">Taenia asiatica</name>
    <name type="common">Asian tapeworm</name>
    <dbReference type="NCBI Taxonomy" id="60517"/>
    <lineage>
        <taxon>Eukaryota</taxon>
        <taxon>Metazoa</taxon>
        <taxon>Spiralia</taxon>
        <taxon>Lophotrochozoa</taxon>
        <taxon>Platyhelminthes</taxon>
        <taxon>Cestoda</taxon>
        <taxon>Eucestoda</taxon>
        <taxon>Cyclophyllidea</taxon>
        <taxon>Taeniidae</taxon>
        <taxon>Taenia</taxon>
    </lineage>
</organism>
<dbReference type="WBParaSite" id="TASK_0000273101-mRNA-1">
    <property type="protein sequence ID" value="TASK_0000273101-mRNA-1"/>
    <property type="gene ID" value="TASK_0000273101"/>
</dbReference>
<accession>A0A0R3VZ87</accession>
<evidence type="ECO:0000313" key="3">
    <source>
        <dbReference type="Proteomes" id="UP000282613"/>
    </source>
</evidence>
<dbReference type="AlphaFoldDB" id="A0A0R3VZ87"/>
<evidence type="ECO:0000313" key="4">
    <source>
        <dbReference type="WBParaSite" id="TASK_0000273101-mRNA-1"/>
    </source>
</evidence>
<proteinExistence type="predicted"/>
<feature type="compositionally biased region" description="Polar residues" evidence="1">
    <location>
        <begin position="255"/>
        <end position="273"/>
    </location>
</feature>
<evidence type="ECO:0000256" key="1">
    <source>
        <dbReference type="SAM" id="MobiDB-lite"/>
    </source>
</evidence>
<keyword evidence="3" id="KW-1185">Reference proteome</keyword>
<gene>
    <name evidence="2" type="ORF">TASK_LOCUS2732</name>
</gene>
<feature type="compositionally biased region" description="Basic residues" evidence="1">
    <location>
        <begin position="79"/>
        <end position="88"/>
    </location>
</feature>
<dbReference type="EMBL" id="UYRS01002743">
    <property type="protein sequence ID" value="VDK26003.1"/>
    <property type="molecule type" value="Genomic_DNA"/>
</dbReference>